<feature type="coiled-coil region" evidence="7">
    <location>
        <begin position="469"/>
        <end position="613"/>
    </location>
</feature>
<keyword evidence="2 5" id="KW-0067">ATP-binding</keyword>
<dbReference type="AlphaFoldDB" id="A0AAU9JTR4"/>
<name>A0AAU9JTR4_9CILI</name>
<dbReference type="InterPro" id="IPR027640">
    <property type="entry name" value="Kinesin-like_fam"/>
</dbReference>
<evidence type="ECO:0000256" key="3">
    <source>
        <dbReference type="ARBA" id="ARBA00023054"/>
    </source>
</evidence>
<evidence type="ECO:0000256" key="5">
    <source>
        <dbReference type="PROSITE-ProRule" id="PRU00283"/>
    </source>
</evidence>
<evidence type="ECO:0000256" key="8">
    <source>
        <dbReference type="SAM" id="MobiDB-lite"/>
    </source>
</evidence>
<dbReference type="InterPro" id="IPR027417">
    <property type="entry name" value="P-loop_NTPase"/>
</dbReference>
<evidence type="ECO:0000256" key="6">
    <source>
        <dbReference type="RuleBase" id="RU000394"/>
    </source>
</evidence>
<keyword evidence="11" id="KW-1185">Reference proteome</keyword>
<dbReference type="PANTHER" id="PTHR47968:SF75">
    <property type="entry name" value="CENTROMERE-ASSOCIATED PROTEIN E"/>
    <property type="match status" value="1"/>
</dbReference>
<dbReference type="SMART" id="SM00129">
    <property type="entry name" value="KISc"/>
    <property type="match status" value="1"/>
</dbReference>
<dbReference type="GO" id="GO:0005524">
    <property type="term" value="F:ATP binding"/>
    <property type="evidence" value="ECO:0007669"/>
    <property type="project" value="UniProtKB-UniRule"/>
</dbReference>
<dbReference type="CDD" id="cd01369">
    <property type="entry name" value="KISc_KHC_KIF5"/>
    <property type="match status" value="1"/>
</dbReference>
<feature type="region of interest" description="Disordered" evidence="8">
    <location>
        <begin position="685"/>
        <end position="718"/>
    </location>
</feature>
<gene>
    <name evidence="10" type="ORF">BSTOLATCC_MIC53235</name>
</gene>
<dbReference type="SUPFAM" id="SSF52540">
    <property type="entry name" value="P-loop containing nucleoside triphosphate hydrolases"/>
    <property type="match status" value="1"/>
</dbReference>
<feature type="domain" description="Kinesin motor" evidence="9">
    <location>
        <begin position="10"/>
        <end position="333"/>
    </location>
</feature>
<dbReference type="PANTHER" id="PTHR47968">
    <property type="entry name" value="CENTROMERE PROTEIN E"/>
    <property type="match status" value="1"/>
</dbReference>
<keyword evidence="6" id="KW-0493">Microtubule</keyword>
<feature type="binding site" evidence="5">
    <location>
        <begin position="92"/>
        <end position="99"/>
    </location>
    <ligand>
        <name>ATP</name>
        <dbReference type="ChEBI" id="CHEBI:30616"/>
    </ligand>
</feature>
<dbReference type="GO" id="GO:0003777">
    <property type="term" value="F:microtubule motor activity"/>
    <property type="evidence" value="ECO:0007669"/>
    <property type="project" value="InterPro"/>
</dbReference>
<dbReference type="FunFam" id="3.40.850.10:FF:000082">
    <property type="entry name" value="OSM3-like kinesin"/>
    <property type="match status" value="1"/>
</dbReference>
<keyword evidence="4 5" id="KW-0505">Motor protein</keyword>
<dbReference type="InterPro" id="IPR001752">
    <property type="entry name" value="Kinesin_motor_dom"/>
</dbReference>
<dbReference type="GO" id="GO:0005874">
    <property type="term" value="C:microtubule"/>
    <property type="evidence" value="ECO:0007669"/>
    <property type="project" value="UniProtKB-KW"/>
</dbReference>
<dbReference type="InterPro" id="IPR019821">
    <property type="entry name" value="Kinesin_motor_CS"/>
</dbReference>
<dbReference type="EMBL" id="CAJZBQ010000053">
    <property type="protein sequence ID" value="CAG9331157.1"/>
    <property type="molecule type" value="Genomic_DNA"/>
</dbReference>
<comment type="similarity">
    <text evidence="5 6">Belongs to the TRAFAC class myosin-kinesin ATPase superfamily. Kinesin family.</text>
</comment>
<dbReference type="InterPro" id="IPR036961">
    <property type="entry name" value="Kinesin_motor_dom_sf"/>
</dbReference>
<proteinExistence type="inferred from homology"/>
<keyword evidence="3 7" id="KW-0175">Coiled coil</keyword>
<dbReference type="PROSITE" id="PS00411">
    <property type="entry name" value="KINESIN_MOTOR_1"/>
    <property type="match status" value="1"/>
</dbReference>
<organism evidence="10 11">
    <name type="scientific">Blepharisma stoltei</name>
    <dbReference type="NCBI Taxonomy" id="1481888"/>
    <lineage>
        <taxon>Eukaryota</taxon>
        <taxon>Sar</taxon>
        <taxon>Alveolata</taxon>
        <taxon>Ciliophora</taxon>
        <taxon>Postciliodesmatophora</taxon>
        <taxon>Heterotrichea</taxon>
        <taxon>Heterotrichida</taxon>
        <taxon>Blepharismidae</taxon>
        <taxon>Blepharisma</taxon>
    </lineage>
</organism>
<dbReference type="Pfam" id="PF00225">
    <property type="entry name" value="Kinesin"/>
    <property type="match status" value="1"/>
</dbReference>
<evidence type="ECO:0000256" key="4">
    <source>
        <dbReference type="ARBA" id="ARBA00023175"/>
    </source>
</evidence>
<evidence type="ECO:0000256" key="2">
    <source>
        <dbReference type="ARBA" id="ARBA00022840"/>
    </source>
</evidence>
<dbReference type="PROSITE" id="PS50067">
    <property type="entry name" value="KINESIN_MOTOR_2"/>
    <property type="match status" value="1"/>
</dbReference>
<evidence type="ECO:0000313" key="10">
    <source>
        <dbReference type="EMBL" id="CAG9331157.1"/>
    </source>
</evidence>
<dbReference type="Proteomes" id="UP001162131">
    <property type="component" value="Unassembled WGS sequence"/>
</dbReference>
<evidence type="ECO:0000256" key="7">
    <source>
        <dbReference type="SAM" id="Coils"/>
    </source>
</evidence>
<evidence type="ECO:0000256" key="1">
    <source>
        <dbReference type="ARBA" id="ARBA00022741"/>
    </source>
</evidence>
<dbReference type="GO" id="GO:0007018">
    <property type="term" value="P:microtubule-based movement"/>
    <property type="evidence" value="ECO:0007669"/>
    <property type="project" value="InterPro"/>
</dbReference>
<evidence type="ECO:0000313" key="11">
    <source>
        <dbReference type="Proteomes" id="UP001162131"/>
    </source>
</evidence>
<keyword evidence="1 5" id="KW-0547">Nucleotide-binding</keyword>
<dbReference type="Gene3D" id="3.40.850.10">
    <property type="entry name" value="Kinesin motor domain"/>
    <property type="match status" value="1"/>
</dbReference>
<evidence type="ECO:0000259" key="9">
    <source>
        <dbReference type="PROSITE" id="PS50067"/>
    </source>
</evidence>
<accession>A0AAU9JTR4</accession>
<feature type="coiled-coil region" evidence="7">
    <location>
        <begin position="345"/>
        <end position="372"/>
    </location>
</feature>
<dbReference type="PRINTS" id="PR00380">
    <property type="entry name" value="KINESINHEAVY"/>
</dbReference>
<dbReference type="GO" id="GO:0008017">
    <property type="term" value="F:microtubule binding"/>
    <property type="evidence" value="ECO:0007669"/>
    <property type="project" value="InterPro"/>
</dbReference>
<feature type="coiled-coil region" evidence="7">
    <location>
        <begin position="403"/>
        <end position="430"/>
    </location>
</feature>
<sequence length="776" mass="88601">MDSSDESSGNIRVVCRFRPLNEKEKQIEESVCVNFDSDNKTVAIKSEGEPLRFSYDYVFPPSTPQAKIYHIAARPIVDAVMQGFNGTVFAYGQTSSGKTFTMTGVLNDKDLMGIIPRMIGDAFMKILNSDPHLEFSVKVGYCEIYMEKIKDLLEPTKNNLKIHEDKIRGVYIEDLTERYVSNEDEVYELMNIGTGNREVGYTHMNAGSSRSHSIFCVTLSQTNSLDCSTKTGKLYLVDLAGSEKVGKTGAEGKRLEEAKNINKSLTALGQVINALTDGKSSHVPYRDSKLTRVLQDSLGGNSKTSLIITCSPSAYNEAETVSTLRFGIRAKSIKNKAKVNKEYTVSELKLMLAKAKEEIHMKDKKIEMLEQKIGKPLNYEEMETKSNSKEDIKEESDVEISKVSALDDIVVELEDTRERLTKEVEKNMKLNAFLIENEKEISEIRGNYSFLLQRTNEAADKNALNEEIIREKDEQIELLMEEIEDLKNEMKNVYDKRFELEQSFCDKDIEIIQLKSELDVLPINDENISKSALKEQLEEEMAKNKDLLMKINEFENLLQVKASMESEIEVHKEKWNGDKQELIDELQQKSEKIIKLEYDLDQSKENYKKLESSLKKELICLREISITLGKQLELVSTNNNQLTKEKSELVIEKNSLERKLARTLKRAKLAEEEIKKYKDMKNFVKNETSRDKKRTKTVIDRSTDSKNSPPKPALRTSLNAPLNYNIKKTVTRRSYATIQMLDAIKEVDKKKNDMSGELDFTDIQPSSAGREKCIVF</sequence>
<protein>
    <recommendedName>
        <fullName evidence="6">Kinesin-like protein</fullName>
    </recommendedName>
</protein>
<reference evidence="10" key="1">
    <citation type="submission" date="2021-09" db="EMBL/GenBank/DDBJ databases">
        <authorList>
            <consortium name="AG Swart"/>
            <person name="Singh M."/>
            <person name="Singh A."/>
            <person name="Seah K."/>
            <person name="Emmerich C."/>
        </authorList>
    </citation>
    <scope>NUCLEOTIDE SEQUENCE</scope>
    <source>
        <strain evidence="10">ATCC30299</strain>
    </source>
</reference>
<comment type="caution">
    <text evidence="10">The sequence shown here is derived from an EMBL/GenBank/DDBJ whole genome shotgun (WGS) entry which is preliminary data.</text>
</comment>